<keyword evidence="2" id="KW-0433">Leucine-rich repeat</keyword>
<keyword evidence="3" id="KW-0677">Repeat</keyword>
<dbReference type="AlphaFoldDB" id="A0AAV7AAK0"/>
<dbReference type="PANTHER" id="PTHR15354:SF1">
    <property type="entry name" value="LEUCINE-RICH REPEAT-CONTAINING PROTEIN 41"/>
    <property type="match status" value="1"/>
</dbReference>
<dbReference type="GO" id="GO:0005737">
    <property type="term" value="C:cytoplasm"/>
    <property type="evidence" value="ECO:0007669"/>
    <property type="project" value="TreeGrafter"/>
</dbReference>
<name>A0AAV7AAK0_ENGPU</name>
<keyword evidence="7" id="KW-1185">Reference proteome</keyword>
<evidence type="ECO:0000256" key="1">
    <source>
        <dbReference type="ARBA" id="ARBA00022553"/>
    </source>
</evidence>
<dbReference type="SUPFAM" id="SSF52047">
    <property type="entry name" value="RNI-like"/>
    <property type="match status" value="1"/>
</dbReference>
<comment type="caution">
    <text evidence="6">The sequence shown here is derived from an EMBL/GenBank/DDBJ whole genome shotgun (WGS) entry which is preliminary data.</text>
</comment>
<keyword evidence="4" id="KW-0833">Ubl conjugation pathway</keyword>
<reference evidence="6" key="1">
    <citation type="thesis" date="2020" institute="ProQuest LLC" country="789 East Eisenhower Parkway, Ann Arbor, MI, USA">
        <title>Comparative Genomics and Chromosome Evolution.</title>
        <authorList>
            <person name="Mudd A.B."/>
        </authorList>
    </citation>
    <scope>NUCLEOTIDE SEQUENCE</scope>
    <source>
        <strain evidence="6">237g6f4</strain>
        <tissue evidence="6">Blood</tissue>
    </source>
</reference>
<evidence type="ECO:0000256" key="2">
    <source>
        <dbReference type="ARBA" id="ARBA00022614"/>
    </source>
</evidence>
<accession>A0AAV7AAK0</accession>
<evidence type="ECO:0000256" key="5">
    <source>
        <dbReference type="SAM" id="MobiDB-lite"/>
    </source>
</evidence>
<organism evidence="6 7">
    <name type="scientific">Engystomops pustulosus</name>
    <name type="common">Tungara frog</name>
    <name type="synonym">Physalaemus pustulosus</name>
    <dbReference type="NCBI Taxonomy" id="76066"/>
    <lineage>
        <taxon>Eukaryota</taxon>
        <taxon>Metazoa</taxon>
        <taxon>Chordata</taxon>
        <taxon>Craniata</taxon>
        <taxon>Vertebrata</taxon>
        <taxon>Euteleostomi</taxon>
        <taxon>Amphibia</taxon>
        <taxon>Batrachia</taxon>
        <taxon>Anura</taxon>
        <taxon>Neobatrachia</taxon>
        <taxon>Hyloidea</taxon>
        <taxon>Leptodactylidae</taxon>
        <taxon>Leiuperinae</taxon>
        <taxon>Engystomops</taxon>
    </lineage>
</organism>
<evidence type="ECO:0000256" key="3">
    <source>
        <dbReference type="ARBA" id="ARBA00022737"/>
    </source>
</evidence>
<gene>
    <name evidence="6" type="ORF">GDO81_017584</name>
</gene>
<protein>
    <recommendedName>
        <fullName evidence="8">Leucine-rich repeat-containing protein 41</fullName>
    </recommendedName>
</protein>
<dbReference type="GO" id="GO:0005634">
    <property type="term" value="C:nucleus"/>
    <property type="evidence" value="ECO:0007669"/>
    <property type="project" value="TreeGrafter"/>
</dbReference>
<dbReference type="PANTHER" id="PTHR15354">
    <property type="entry name" value="MUF1"/>
    <property type="match status" value="1"/>
</dbReference>
<evidence type="ECO:0000313" key="6">
    <source>
        <dbReference type="EMBL" id="KAG8555103.1"/>
    </source>
</evidence>
<sequence>MEKSPEDAGGSPTLFQLSARAVTANMEQLEEDVWGLPAVILQGLLPLLNIYYLERIEGAAVRKGLSTQSIWCKLWNDIMKSKPSRFGVSLQTVTCWRKKFLEAFFHNVLRGVLDVSSDRRLHDQRFSPLVHSSRHVSELTICNKQQGVRELTPTVLQCLTQSVETLKFLHLRSSDSDTQSALRQMLHHLIHHGRVHKVSVLSWPYPDTQLLRLILTMSAGSWQPDPDSPHCTLCQDTAEAPPGSAGQSASLSALLSLQPLNISQNGARSPLPHNNISSTSQTGPAHRTQGQHSQCNDLYDFIFSVSAMGEGVPEASTSEEETGIGATSPSGAFRFRSIRALNLHNVPLTLSSCQSVCLLLRSWTSLERLTMAYNGKELYYSNWGGV</sequence>
<evidence type="ECO:0000313" key="7">
    <source>
        <dbReference type="Proteomes" id="UP000824782"/>
    </source>
</evidence>
<feature type="region of interest" description="Disordered" evidence="5">
    <location>
        <begin position="272"/>
        <end position="291"/>
    </location>
</feature>
<evidence type="ECO:0008006" key="8">
    <source>
        <dbReference type="Google" id="ProtNLM"/>
    </source>
</evidence>
<dbReference type="InterPro" id="IPR026137">
    <property type="entry name" value="Leu_rpt_41"/>
</dbReference>
<dbReference type="Proteomes" id="UP000824782">
    <property type="component" value="Unassembled WGS sequence"/>
</dbReference>
<proteinExistence type="predicted"/>
<evidence type="ECO:0000256" key="4">
    <source>
        <dbReference type="ARBA" id="ARBA00022786"/>
    </source>
</evidence>
<dbReference type="EMBL" id="WNYA01000009">
    <property type="protein sequence ID" value="KAG8555103.1"/>
    <property type="molecule type" value="Genomic_DNA"/>
</dbReference>
<keyword evidence="1" id="KW-0597">Phosphoprotein</keyword>